<name>A0ABU3T0R5_9ALTE</name>
<gene>
    <name evidence="2" type="ORF">RS130_19940</name>
</gene>
<dbReference type="EMBL" id="JAWDIO010000002">
    <property type="protein sequence ID" value="MDU0355854.1"/>
    <property type="molecule type" value="Genomic_DNA"/>
</dbReference>
<evidence type="ECO:0000313" key="2">
    <source>
        <dbReference type="EMBL" id="MDU0355854.1"/>
    </source>
</evidence>
<keyword evidence="1" id="KW-1133">Transmembrane helix</keyword>
<keyword evidence="1" id="KW-0472">Membrane</keyword>
<sequence length="368" mass="42766">MAKYSLKQNIQTHFNSQIIKDINDSLESSYNDEEIKQFIIKSVNTLLSEIGNQSYFPVYSRCDIQISQWLSAEHITPENNFDISINWRSGATEHQLGVNIYCHYAWFTWIVWCLIFTSSFIVCFLFLPRPYSARQQDWLKNGENQLSSKQLKRSAFLIEQLSDTQYKWFLSAISAKTWQQADLLACLGSSDFTSLGSEQLNWFAFSYFHYNKQLKPALSAANAKPSLIFDLKQKTITVHGITIALPITPFLYYFWYAQRRVKDIDNGWLLNPANNKSSPQLSESLAQLMQTYQGNTRAINDLLQNGLTPKKLDQNRNRIKDEMLAIIPETLVSHYLFESKRDPKTARFTCRLILSEQNIEFKNLKELI</sequence>
<keyword evidence="3" id="KW-1185">Reference proteome</keyword>
<dbReference type="RefSeq" id="WP_316027374.1">
    <property type="nucleotide sequence ID" value="NZ_JAWDIO010000002.1"/>
</dbReference>
<feature type="transmembrane region" description="Helical" evidence="1">
    <location>
        <begin position="236"/>
        <end position="256"/>
    </location>
</feature>
<accession>A0ABU3T0R5</accession>
<proteinExistence type="predicted"/>
<reference evidence="2 3" key="1">
    <citation type="submission" date="2023-10" db="EMBL/GenBank/DDBJ databases">
        <title>Glaciecola aquimarina strain GGW-M5 nov., isolated from a coastal seawater.</title>
        <authorList>
            <person name="Bayburt H."/>
            <person name="Kim J.M."/>
            <person name="Choi B.J."/>
            <person name="Jeon C.O."/>
        </authorList>
    </citation>
    <scope>NUCLEOTIDE SEQUENCE [LARGE SCALE GENOMIC DNA]</scope>
    <source>
        <strain evidence="2 3">KCTC 32108</strain>
    </source>
</reference>
<keyword evidence="1" id="KW-0812">Transmembrane</keyword>
<evidence type="ECO:0000256" key="1">
    <source>
        <dbReference type="SAM" id="Phobius"/>
    </source>
</evidence>
<dbReference type="Proteomes" id="UP001247805">
    <property type="component" value="Unassembled WGS sequence"/>
</dbReference>
<organism evidence="2 3">
    <name type="scientific">Paraglaciecola aquimarina</name>
    <dbReference type="NCBI Taxonomy" id="1235557"/>
    <lineage>
        <taxon>Bacteria</taxon>
        <taxon>Pseudomonadati</taxon>
        <taxon>Pseudomonadota</taxon>
        <taxon>Gammaproteobacteria</taxon>
        <taxon>Alteromonadales</taxon>
        <taxon>Alteromonadaceae</taxon>
        <taxon>Paraglaciecola</taxon>
    </lineage>
</organism>
<comment type="caution">
    <text evidence="2">The sequence shown here is derived from an EMBL/GenBank/DDBJ whole genome shotgun (WGS) entry which is preliminary data.</text>
</comment>
<feature type="transmembrane region" description="Helical" evidence="1">
    <location>
        <begin position="104"/>
        <end position="127"/>
    </location>
</feature>
<evidence type="ECO:0008006" key="4">
    <source>
        <dbReference type="Google" id="ProtNLM"/>
    </source>
</evidence>
<evidence type="ECO:0000313" key="3">
    <source>
        <dbReference type="Proteomes" id="UP001247805"/>
    </source>
</evidence>
<protein>
    <recommendedName>
        <fullName evidence="4">DUF4129 domain-containing protein</fullName>
    </recommendedName>
</protein>